<protein>
    <recommendedName>
        <fullName evidence="3">DUF4397 domain-containing protein</fullName>
    </recommendedName>
</protein>
<dbReference type="AlphaFoldDB" id="A0A9X3ETJ7"/>
<proteinExistence type="predicted"/>
<organism evidence="1 2">
    <name type="scientific">Nannocystis pusilla</name>
    <dbReference type="NCBI Taxonomy" id="889268"/>
    <lineage>
        <taxon>Bacteria</taxon>
        <taxon>Pseudomonadati</taxon>
        <taxon>Myxococcota</taxon>
        <taxon>Polyangia</taxon>
        <taxon>Nannocystales</taxon>
        <taxon>Nannocystaceae</taxon>
        <taxon>Nannocystis</taxon>
    </lineage>
</organism>
<dbReference type="EMBL" id="JAPNKE010000002">
    <property type="protein sequence ID" value="MCY1009000.1"/>
    <property type="molecule type" value="Genomic_DNA"/>
</dbReference>
<dbReference type="RefSeq" id="WP_267771655.1">
    <property type="nucleotide sequence ID" value="NZ_JAPNKE010000002.1"/>
</dbReference>
<gene>
    <name evidence="1" type="ORF">OV079_26265</name>
</gene>
<accession>A0A9X3ETJ7</accession>
<reference evidence="1" key="1">
    <citation type="submission" date="2022-11" db="EMBL/GenBank/DDBJ databases">
        <title>Minimal conservation of predation-associated metabolite biosynthetic gene clusters underscores biosynthetic potential of Myxococcota including descriptions for ten novel species: Archangium lansinium sp. nov., Myxococcus landrumus sp. nov., Nannocystis bai.</title>
        <authorList>
            <person name="Ahearne A."/>
            <person name="Stevens C."/>
            <person name="Phillips K."/>
        </authorList>
    </citation>
    <scope>NUCLEOTIDE SEQUENCE</scope>
    <source>
        <strain evidence="1">Na p29</strain>
    </source>
</reference>
<keyword evidence="2" id="KW-1185">Reference proteome</keyword>
<comment type="caution">
    <text evidence="1">The sequence shown here is derived from an EMBL/GenBank/DDBJ whole genome shotgun (WGS) entry which is preliminary data.</text>
</comment>
<sequence length="100" mass="10461">MALRSSGTVTVPAGEYSFSISADGSPIEDAVFEVPALSYEAGKVYTVVALEGRVRHLTLGAEWLGAADAHGTGFPCARTVLHGRGGWHALSYSSPAPRLM</sequence>
<evidence type="ECO:0000313" key="1">
    <source>
        <dbReference type="EMBL" id="MCY1009000.1"/>
    </source>
</evidence>
<evidence type="ECO:0000313" key="2">
    <source>
        <dbReference type="Proteomes" id="UP001150924"/>
    </source>
</evidence>
<dbReference type="Proteomes" id="UP001150924">
    <property type="component" value="Unassembled WGS sequence"/>
</dbReference>
<evidence type="ECO:0008006" key="3">
    <source>
        <dbReference type="Google" id="ProtNLM"/>
    </source>
</evidence>
<name>A0A9X3ETJ7_9BACT</name>